<evidence type="ECO:0000256" key="1">
    <source>
        <dbReference type="ARBA" id="ARBA00023015"/>
    </source>
</evidence>
<gene>
    <name evidence="6" type="ORF">C6Y45_13445</name>
</gene>
<dbReference type="RefSeq" id="WP_107585750.1">
    <property type="nucleotide sequence ID" value="NZ_PZJJ01000026.1"/>
</dbReference>
<feature type="domain" description="HTH lacI-type" evidence="4">
    <location>
        <begin position="2"/>
        <end position="56"/>
    </location>
</feature>
<protein>
    <submittedName>
        <fullName evidence="6">LacI family transcriptional regulator</fullName>
    </submittedName>
</protein>
<dbReference type="CDD" id="cd06267">
    <property type="entry name" value="PBP1_LacI_sugar_binding-like"/>
    <property type="match status" value="1"/>
</dbReference>
<evidence type="ECO:0000259" key="4">
    <source>
        <dbReference type="PROSITE" id="PS50932"/>
    </source>
</evidence>
<evidence type="ECO:0000256" key="2">
    <source>
        <dbReference type="ARBA" id="ARBA00023125"/>
    </source>
</evidence>
<organism evidence="6 7">
    <name type="scientific">Alkalicoccus saliphilus</name>
    <dbReference type="NCBI Taxonomy" id="200989"/>
    <lineage>
        <taxon>Bacteria</taxon>
        <taxon>Bacillati</taxon>
        <taxon>Bacillota</taxon>
        <taxon>Bacilli</taxon>
        <taxon>Bacillales</taxon>
        <taxon>Bacillaceae</taxon>
        <taxon>Alkalicoccus</taxon>
    </lineage>
</organism>
<evidence type="ECO:0000256" key="3">
    <source>
        <dbReference type="ARBA" id="ARBA00023163"/>
    </source>
</evidence>
<reference evidence="6 7" key="1">
    <citation type="submission" date="2018-03" db="EMBL/GenBank/DDBJ databases">
        <title>Alkalicoccus saliphilus sp. nov., isolated from a mineral pool.</title>
        <authorList>
            <person name="Zhao B."/>
        </authorList>
    </citation>
    <scope>NUCLEOTIDE SEQUENCE [LARGE SCALE GENOMIC DNA]</scope>
    <source>
        <strain evidence="6 7">6AG</strain>
    </source>
</reference>
<dbReference type="SUPFAM" id="SSF47413">
    <property type="entry name" value="lambda repressor-like DNA-binding domains"/>
    <property type="match status" value="1"/>
</dbReference>
<dbReference type="InterPro" id="IPR028082">
    <property type="entry name" value="Peripla_BP_I"/>
</dbReference>
<dbReference type="EMBL" id="PZJJ01000026">
    <property type="protein sequence ID" value="PTL38015.1"/>
    <property type="molecule type" value="Genomic_DNA"/>
</dbReference>
<keyword evidence="2" id="KW-0238">DNA-binding</keyword>
<feature type="domain" description="HTH cro/C1-type" evidence="5">
    <location>
        <begin position="3"/>
        <end position="50"/>
    </location>
</feature>
<evidence type="ECO:0000259" key="5">
    <source>
        <dbReference type="PROSITE" id="PS50943"/>
    </source>
</evidence>
<dbReference type="SUPFAM" id="SSF53822">
    <property type="entry name" value="Periplasmic binding protein-like I"/>
    <property type="match status" value="1"/>
</dbReference>
<comment type="caution">
    <text evidence="6">The sequence shown here is derived from an EMBL/GenBank/DDBJ whole genome shotgun (WGS) entry which is preliminary data.</text>
</comment>
<dbReference type="OrthoDB" id="9775106at2"/>
<dbReference type="Proteomes" id="UP000240509">
    <property type="component" value="Unassembled WGS sequence"/>
</dbReference>
<evidence type="ECO:0000313" key="6">
    <source>
        <dbReference type="EMBL" id="PTL38015.1"/>
    </source>
</evidence>
<dbReference type="Pfam" id="PF00356">
    <property type="entry name" value="LacI"/>
    <property type="match status" value="1"/>
</dbReference>
<dbReference type="InterPro" id="IPR010982">
    <property type="entry name" value="Lambda_DNA-bd_dom_sf"/>
</dbReference>
<keyword evidence="7" id="KW-1185">Reference proteome</keyword>
<dbReference type="InterPro" id="IPR000843">
    <property type="entry name" value="HTH_LacI"/>
</dbReference>
<accession>A0A2T4U3S7</accession>
<dbReference type="SMART" id="SM00354">
    <property type="entry name" value="HTH_LACI"/>
    <property type="match status" value="1"/>
</dbReference>
<sequence length="338" mass="37392">MATIKDIAKEAGVSVTTVSRALNGYSDVSAGTRKLIEKTAQELNYSPNTLARSLVMNKSRTIGLLVSELNRSGAKDMFTYEVMCGINDSAADEGYDLVLFSTNTVKQKQKSYTQLCRERQVEGVIMQGIKMDDPYIKEVIESNIPCVFVDVEVEGENVGYVTTDNIFGAQIAVKHLINLGHRNIAMMNGHDQAHVSAKRRKGYERELIEADIAVQEEYIINGEFLEPVAETKAYRFLEKNKHITAVFCASDLMALGVMKAATRLGLKIPEDLSIVGFDNIVLSEYTSPQLTTIGQDKYQMGYEAAKMLTSMLTNRIPTQKIATLDNSLIIRGTTAPPK</sequence>
<evidence type="ECO:0000313" key="7">
    <source>
        <dbReference type="Proteomes" id="UP000240509"/>
    </source>
</evidence>
<dbReference type="PROSITE" id="PS00356">
    <property type="entry name" value="HTH_LACI_1"/>
    <property type="match status" value="1"/>
</dbReference>
<dbReference type="GO" id="GO:0003700">
    <property type="term" value="F:DNA-binding transcription factor activity"/>
    <property type="evidence" value="ECO:0007669"/>
    <property type="project" value="TreeGrafter"/>
</dbReference>
<dbReference type="InterPro" id="IPR046335">
    <property type="entry name" value="LacI/GalR-like_sensor"/>
</dbReference>
<dbReference type="PANTHER" id="PTHR30146:SF109">
    <property type="entry name" value="HTH-TYPE TRANSCRIPTIONAL REGULATOR GALS"/>
    <property type="match status" value="1"/>
</dbReference>
<dbReference type="PROSITE" id="PS50943">
    <property type="entry name" value="HTH_CROC1"/>
    <property type="match status" value="1"/>
</dbReference>
<dbReference type="AlphaFoldDB" id="A0A2T4U3S7"/>
<name>A0A2T4U3S7_9BACI</name>
<dbReference type="Gene3D" id="3.40.50.2300">
    <property type="match status" value="2"/>
</dbReference>
<proteinExistence type="predicted"/>
<keyword evidence="3" id="KW-0804">Transcription</keyword>
<dbReference type="GO" id="GO:0000976">
    <property type="term" value="F:transcription cis-regulatory region binding"/>
    <property type="evidence" value="ECO:0007669"/>
    <property type="project" value="TreeGrafter"/>
</dbReference>
<dbReference type="InterPro" id="IPR001387">
    <property type="entry name" value="Cro/C1-type_HTH"/>
</dbReference>
<dbReference type="Pfam" id="PF13377">
    <property type="entry name" value="Peripla_BP_3"/>
    <property type="match status" value="1"/>
</dbReference>
<dbReference type="Gene3D" id="1.10.260.40">
    <property type="entry name" value="lambda repressor-like DNA-binding domains"/>
    <property type="match status" value="1"/>
</dbReference>
<dbReference type="PRINTS" id="PR00036">
    <property type="entry name" value="HTHLACI"/>
</dbReference>
<dbReference type="CDD" id="cd01392">
    <property type="entry name" value="HTH_LacI"/>
    <property type="match status" value="1"/>
</dbReference>
<keyword evidence="1" id="KW-0805">Transcription regulation</keyword>
<dbReference type="PROSITE" id="PS50932">
    <property type="entry name" value="HTH_LACI_2"/>
    <property type="match status" value="1"/>
</dbReference>
<dbReference type="PANTHER" id="PTHR30146">
    <property type="entry name" value="LACI-RELATED TRANSCRIPTIONAL REPRESSOR"/>
    <property type="match status" value="1"/>
</dbReference>